<proteinExistence type="predicted"/>
<evidence type="ECO:0000313" key="2">
    <source>
        <dbReference type="Proteomes" id="UP000692954"/>
    </source>
</evidence>
<dbReference type="SMART" id="SM00248">
    <property type="entry name" value="ANK"/>
    <property type="match status" value="2"/>
</dbReference>
<name>A0A8S1RDD4_9CILI</name>
<organism evidence="1 2">
    <name type="scientific">Paramecium sonneborni</name>
    <dbReference type="NCBI Taxonomy" id="65129"/>
    <lineage>
        <taxon>Eukaryota</taxon>
        <taxon>Sar</taxon>
        <taxon>Alveolata</taxon>
        <taxon>Ciliophora</taxon>
        <taxon>Intramacronucleata</taxon>
        <taxon>Oligohymenophorea</taxon>
        <taxon>Peniculida</taxon>
        <taxon>Parameciidae</taxon>
        <taxon>Paramecium</taxon>
    </lineage>
</organism>
<comment type="caution">
    <text evidence="1">The sequence shown here is derived from an EMBL/GenBank/DDBJ whole genome shotgun (WGS) entry which is preliminary data.</text>
</comment>
<evidence type="ECO:0000313" key="1">
    <source>
        <dbReference type="EMBL" id="CAD8126276.1"/>
    </source>
</evidence>
<sequence length="229" mass="26954">MQKGILITHLQHVRQQIMNSTSYNVDQQKKDEFMRKMRHTLANGIISSFKELTIQNQIENYDYKNYLIEKYKRGPLHLVCENGRLTLVRYFIENNLYDINEICDGFTPLSLLTLYYIQTPEKCTSIETLELMFSYGADPLLYVDKNGNTLNDYCNQLKQQTGEPLNFVLQYIQDMYFKKEREQALKNAILLSLCDNQDNNNNLTHLLTIDDMKQIAEYLIGPIQQQIDQ</sequence>
<dbReference type="AlphaFoldDB" id="A0A8S1RDD4"/>
<protein>
    <recommendedName>
        <fullName evidence="3">Ankyrin repeat protein</fullName>
    </recommendedName>
</protein>
<gene>
    <name evidence="1" type="ORF">PSON_ATCC_30995.1.T1660054</name>
</gene>
<dbReference type="InterPro" id="IPR002110">
    <property type="entry name" value="Ankyrin_rpt"/>
</dbReference>
<dbReference type="EMBL" id="CAJJDN010000166">
    <property type="protein sequence ID" value="CAD8126276.1"/>
    <property type="molecule type" value="Genomic_DNA"/>
</dbReference>
<evidence type="ECO:0008006" key="3">
    <source>
        <dbReference type="Google" id="ProtNLM"/>
    </source>
</evidence>
<dbReference type="Pfam" id="PF13606">
    <property type="entry name" value="Ank_3"/>
    <property type="match status" value="1"/>
</dbReference>
<dbReference type="Proteomes" id="UP000692954">
    <property type="component" value="Unassembled WGS sequence"/>
</dbReference>
<keyword evidence="2" id="KW-1185">Reference proteome</keyword>
<accession>A0A8S1RDD4</accession>
<dbReference type="OrthoDB" id="194358at2759"/>
<reference evidence="1" key="1">
    <citation type="submission" date="2021-01" db="EMBL/GenBank/DDBJ databases">
        <authorList>
            <consortium name="Genoscope - CEA"/>
            <person name="William W."/>
        </authorList>
    </citation>
    <scope>NUCLEOTIDE SEQUENCE</scope>
</reference>